<dbReference type="EMBL" id="BKCJ010002810">
    <property type="protein sequence ID" value="GEU51076.1"/>
    <property type="molecule type" value="Genomic_DNA"/>
</dbReference>
<dbReference type="Pfam" id="PF07727">
    <property type="entry name" value="RVT_2"/>
    <property type="match status" value="1"/>
</dbReference>
<feature type="region of interest" description="Disordered" evidence="4">
    <location>
        <begin position="1652"/>
        <end position="1686"/>
    </location>
</feature>
<dbReference type="Pfam" id="PF13976">
    <property type="entry name" value="gag_pre-integrs"/>
    <property type="match status" value="1"/>
</dbReference>
<organism evidence="6">
    <name type="scientific">Tanacetum cinerariifolium</name>
    <name type="common">Dalmatian daisy</name>
    <name type="synonym">Chrysanthemum cinerariifolium</name>
    <dbReference type="NCBI Taxonomy" id="118510"/>
    <lineage>
        <taxon>Eukaryota</taxon>
        <taxon>Viridiplantae</taxon>
        <taxon>Streptophyta</taxon>
        <taxon>Embryophyta</taxon>
        <taxon>Tracheophyta</taxon>
        <taxon>Spermatophyta</taxon>
        <taxon>Magnoliopsida</taxon>
        <taxon>eudicotyledons</taxon>
        <taxon>Gunneridae</taxon>
        <taxon>Pentapetalae</taxon>
        <taxon>asterids</taxon>
        <taxon>campanulids</taxon>
        <taxon>Asterales</taxon>
        <taxon>Asteraceae</taxon>
        <taxon>Asteroideae</taxon>
        <taxon>Anthemideae</taxon>
        <taxon>Anthemidinae</taxon>
        <taxon>Tanacetum</taxon>
    </lineage>
</organism>
<feature type="coiled-coil region" evidence="3">
    <location>
        <begin position="1368"/>
        <end position="1413"/>
    </location>
</feature>
<proteinExistence type="predicted"/>
<dbReference type="InterPro" id="IPR039537">
    <property type="entry name" value="Retrotran_Ty1/copia-like"/>
</dbReference>
<dbReference type="PROSITE" id="PS50994">
    <property type="entry name" value="INTEGRASE"/>
    <property type="match status" value="1"/>
</dbReference>
<feature type="compositionally biased region" description="Basic and acidic residues" evidence="4">
    <location>
        <begin position="1160"/>
        <end position="1176"/>
    </location>
</feature>
<keyword evidence="3" id="KW-0175">Coiled coil</keyword>
<gene>
    <name evidence="6" type="ORF">Tci_023054</name>
</gene>
<evidence type="ECO:0000256" key="2">
    <source>
        <dbReference type="ARBA" id="ARBA00022801"/>
    </source>
</evidence>
<evidence type="ECO:0000313" key="6">
    <source>
        <dbReference type="EMBL" id="GEU51076.1"/>
    </source>
</evidence>
<dbReference type="InterPro" id="IPR012337">
    <property type="entry name" value="RNaseH-like_sf"/>
</dbReference>
<feature type="compositionally biased region" description="Low complexity" evidence="4">
    <location>
        <begin position="1302"/>
        <end position="1319"/>
    </location>
</feature>
<feature type="compositionally biased region" description="Basic and acidic residues" evidence="4">
    <location>
        <begin position="1663"/>
        <end position="1686"/>
    </location>
</feature>
<protein>
    <recommendedName>
        <fullName evidence="5">Integrase catalytic domain-containing protein</fullName>
    </recommendedName>
</protein>
<dbReference type="PANTHER" id="PTHR42648:SF32">
    <property type="entry name" value="RIBONUCLEASE H-LIKE DOMAIN, GAG-PRE-INTEGRASE DOMAIN PROTEIN-RELATED"/>
    <property type="match status" value="1"/>
</dbReference>
<dbReference type="GO" id="GO:0046872">
    <property type="term" value="F:metal ion binding"/>
    <property type="evidence" value="ECO:0007669"/>
    <property type="project" value="UniProtKB-KW"/>
</dbReference>
<evidence type="ECO:0000259" key="5">
    <source>
        <dbReference type="PROSITE" id="PS50994"/>
    </source>
</evidence>
<evidence type="ECO:0000256" key="3">
    <source>
        <dbReference type="SAM" id="Coils"/>
    </source>
</evidence>
<keyword evidence="1" id="KW-0479">Metal-binding</keyword>
<dbReference type="SUPFAM" id="SSF53098">
    <property type="entry name" value="Ribonuclease H-like"/>
    <property type="match status" value="1"/>
</dbReference>
<dbReference type="InterPro" id="IPR013103">
    <property type="entry name" value="RVT_2"/>
</dbReference>
<dbReference type="InterPro" id="IPR025724">
    <property type="entry name" value="GAG-pre-integrase_dom"/>
</dbReference>
<dbReference type="GO" id="GO:0016787">
    <property type="term" value="F:hydrolase activity"/>
    <property type="evidence" value="ECO:0007669"/>
    <property type="project" value="UniProtKB-KW"/>
</dbReference>
<name>A0A6L2KP47_TANCI</name>
<feature type="coiled-coil region" evidence="3">
    <location>
        <begin position="1529"/>
        <end position="1563"/>
    </location>
</feature>
<accession>A0A6L2KP47</accession>
<evidence type="ECO:0000256" key="4">
    <source>
        <dbReference type="SAM" id="MobiDB-lite"/>
    </source>
</evidence>
<dbReference type="PANTHER" id="PTHR42648">
    <property type="entry name" value="TRANSPOSASE, PUTATIVE-RELATED"/>
    <property type="match status" value="1"/>
</dbReference>
<sequence>MVIKYSGRCQAWSLLQESPIHRIQSLGYTISRPTPNPINTKLRNEVVHDKEFIKRTNHTLQDHVREFRSSRRHFKTLSLDESRSPYFNLLSEQEYLEEEVMETLAETMEQYISKTRADYESRVARPKIEKKDNFELKGQFLKELRSDTFSGSDHEDANEHIEKVLEIVDLFHIPNITIDQVMLRTFHMSLTGAASHWLRNEPTGASVSVMPFLTYLNLGSVELAHTKLTIELADRTVKYPKGIAENVLVRIGGNEQLHVSILAFQVCMCGLCRPPGILDEVQPKFKNDMPLRDNQIRNIDPSAGLFVNHITSLFHCVFVSLDTRIKSRKYTSDNSFTPCYTESVDNVNILQSCNGLFLCTDWEGNHFYYVYNPSINLVKMLPKTDYVHDDSNFYGCAGSRLALTLQNQLTTKWHAFDYVYNSSTNLLKILSKPDYANVDSNVYGCAGLRMAFDPIKSPYYKVVHVEGTCSDSFIQIYCSEKRNWSMCNERFNYFFFLHFDSAMYWNNALHFDGPIITIIQIPQSLKQERNFFKSYGNIVLMIITIQIPHILHLKGKLFDSRGCLLLVRKDDFGFSEFTIYEKMKGSFVWSVRYHVDTDDFMTLLPERWSIRSTVWSIVLGERKDVFFGSNQLTDDYHDGLISPIAMYDMRHKQVDHKYNDAKTLFAAKQIRFGGNEATKKTQKTLLKQMYKNFSAPSTAVTSWDTLKGSAEDVGTKIAGTGIKTALEGRVIFIPKLDLSNFSLEEFQQLEFEGYGPKTNKSVSEDIYNEVRESPDAPLVKDLVSDDNTINYKEAHQIRTALTNKNFSQKVNTAKGKFYIARPKAVNTTRPNSAVVNDVRENQVNVVKALACWLWRPTKLNIASITLKKRNYVDARGRSNGCSSHMTWNMFYLSDFNKLNGGYVTFRGGAKKEKSTGKESLKTVPRKNNMYNVDMKNIVPKESLTCLVAKATLDESMLWHMRLSHVKFKTINKLVKENLVRGLPTKHFENNQTCVACLKEKQHKASSTKDETSGILKSFITEIENLVYKKVKIIRYYNRTEFKNKVMSEFCKKKGIKKEFSVARTPQQNGVAERRNRTLSEAARTMVLVVKPYNKTPYELFRGRTPVLSFIRPFGCHVTILNTLDYLGKFDGKSDEGFFIRYLFNSKKDGSLFDSSSKNASNDEPRPFSDAGKKDDEGAMDMSKISTTYLVPSTSNKRIHKDHSLDHMDVKSAFLYDWIKEEVYACQPPGFEDLDYPDKVYKVVKALYGLHQAPRACKLGLEVYNRRLLIPRVQINIKAVQEANCSPVVQGEVSKHPVKSHHTPTSAPSTSQPPVSPTSRRTTRHESVVPRPRSPTQSPIADEAASTGVDVRYGGATTTYDTTRIDGFYTTLSKKVESLETDLKQTKQIYGAAYTKLNKKVKRLEKIAKSSQARRRERIVVSNDEDDLEDPSKQGSKITEIDQDPGISLIQHDVEIQGRYGHDMEFDYDFDTDEKYVSTAEPISIGGAVVTTDSVVVSTASPTRNTRVSTVDDITMAETLVYIRKSAAKDKDIQARVEADEELVQRLQAEKKEKYTEAEQARMLAKLINQRKRYFATQRVEERRNKPPTQAQQRTYMSNYIKNMEGYTLQQLSSYSFDEIKTLFETTMRRVNTFVSIGSEVDRVVPELAARSSKRAAEEELDQESSKRQKTSESSELAEEPRDKEADELVHYVSTEKGIDIYILVEKEYPLSKGTLTLMMVAKLLVDQDNEMSREILRKIFMQAERPRR</sequence>
<dbReference type="GO" id="GO:0003676">
    <property type="term" value="F:nucleic acid binding"/>
    <property type="evidence" value="ECO:0007669"/>
    <property type="project" value="InterPro"/>
</dbReference>
<feature type="region of interest" description="Disordered" evidence="4">
    <location>
        <begin position="1153"/>
        <end position="1177"/>
    </location>
</feature>
<feature type="region of interest" description="Disordered" evidence="4">
    <location>
        <begin position="1291"/>
        <end position="1346"/>
    </location>
</feature>
<feature type="domain" description="Integrase catalytic" evidence="5">
    <location>
        <begin position="950"/>
        <end position="1080"/>
    </location>
</feature>
<feature type="region of interest" description="Disordered" evidence="4">
    <location>
        <begin position="1414"/>
        <end position="1438"/>
    </location>
</feature>
<reference evidence="6" key="1">
    <citation type="journal article" date="2019" name="Sci. Rep.">
        <title>Draft genome of Tanacetum cinerariifolium, the natural source of mosquito coil.</title>
        <authorList>
            <person name="Yamashiro T."/>
            <person name="Shiraishi A."/>
            <person name="Satake H."/>
            <person name="Nakayama K."/>
        </authorList>
    </citation>
    <scope>NUCLEOTIDE SEQUENCE</scope>
</reference>
<comment type="caution">
    <text evidence="6">The sequence shown here is derived from an EMBL/GenBank/DDBJ whole genome shotgun (WGS) entry which is preliminary data.</text>
</comment>
<keyword evidence="2" id="KW-0378">Hydrolase</keyword>
<dbReference type="GO" id="GO:0015074">
    <property type="term" value="P:DNA integration"/>
    <property type="evidence" value="ECO:0007669"/>
    <property type="project" value="InterPro"/>
</dbReference>
<dbReference type="Gene3D" id="3.30.420.10">
    <property type="entry name" value="Ribonuclease H-like superfamily/Ribonuclease H"/>
    <property type="match status" value="1"/>
</dbReference>
<evidence type="ECO:0000256" key="1">
    <source>
        <dbReference type="ARBA" id="ARBA00022723"/>
    </source>
</evidence>
<dbReference type="InterPro" id="IPR036397">
    <property type="entry name" value="RNaseH_sf"/>
</dbReference>
<dbReference type="InterPro" id="IPR001584">
    <property type="entry name" value="Integrase_cat-core"/>
</dbReference>